<feature type="compositionally biased region" description="Basic and acidic residues" evidence="1">
    <location>
        <begin position="80"/>
        <end position="89"/>
    </location>
</feature>
<dbReference type="EMBL" id="CAJFDI010000006">
    <property type="protein sequence ID" value="CAD5233970.1"/>
    <property type="molecule type" value="Genomic_DNA"/>
</dbReference>
<reference evidence="5" key="1">
    <citation type="submission" date="2016-11" db="UniProtKB">
        <authorList>
            <consortium name="WormBaseParasite"/>
        </authorList>
    </citation>
    <scope>IDENTIFICATION</scope>
</reference>
<evidence type="ECO:0000256" key="1">
    <source>
        <dbReference type="SAM" id="MobiDB-lite"/>
    </source>
</evidence>
<proteinExistence type="predicted"/>
<reference evidence="2" key="2">
    <citation type="submission" date="2020-09" db="EMBL/GenBank/DDBJ databases">
        <authorList>
            <person name="Kikuchi T."/>
        </authorList>
    </citation>
    <scope>NUCLEOTIDE SEQUENCE</scope>
    <source>
        <strain evidence="2">Ka4C1</strain>
    </source>
</reference>
<sequence>MGCDVGLGSRSRSKGGEKQQGRHANGTNVVGLRFRASLDQVPGETETRRKFDLKVATRGKKKSKASSTSLSDTASRHGRREWLAGDPRARHATRKLSSDNSQRVLILGASPLRRSSKSSRERDFRTSSVSDCLGSSSDKPFDSLENPREKSRSKSAVDLSRKQRGGRKSKGKDTKKRRKNTEAGSEVRCSVKCSRSCSKTKESNVDSAPKSKKKPKPRREPSHCERMREMLRERCSDQEDSCSLNRTSCQTARETYCLNTQHGKAFREAEIIRLPGAPSPGSSMTPSSFAVRSTTTTPDTGHLVNYKLTANVLILMRDEENPLELVYHFWRGQDLWCDESLYSLIKRISGDLGTKIRKGEEVWRMDMAKKPLESYIKLHLREGRHPLWKYTHKRSDSLSLILDYAHAEKVEEIPNNPLLDYKHALVLWMNPHEE</sequence>
<evidence type="ECO:0000313" key="2">
    <source>
        <dbReference type="EMBL" id="CAD5233970.1"/>
    </source>
</evidence>
<evidence type="ECO:0000313" key="5">
    <source>
        <dbReference type="WBParaSite" id="BXY_1384200.1"/>
    </source>
</evidence>
<gene>
    <name evidence="2" type="ORF">BXYJ_LOCUS14061</name>
</gene>
<feature type="compositionally biased region" description="Basic residues" evidence="1">
    <location>
        <begin position="162"/>
        <end position="179"/>
    </location>
</feature>
<dbReference type="AlphaFoldDB" id="A0A1I7SLB0"/>
<dbReference type="WBParaSite" id="BXY_1384200.1">
    <property type="protein sequence ID" value="BXY_1384200.1"/>
    <property type="gene ID" value="BXY_1384200"/>
</dbReference>
<evidence type="ECO:0000313" key="3">
    <source>
        <dbReference type="Proteomes" id="UP000095284"/>
    </source>
</evidence>
<feature type="region of interest" description="Disordered" evidence="1">
    <location>
        <begin position="1"/>
        <end position="185"/>
    </location>
</feature>
<feature type="region of interest" description="Disordered" evidence="1">
    <location>
        <begin position="200"/>
        <end position="226"/>
    </location>
</feature>
<protein>
    <submittedName>
        <fullName evidence="2">(pine wood nematode) hypothetical protein</fullName>
    </submittedName>
</protein>
<feature type="compositionally biased region" description="Low complexity" evidence="1">
    <location>
        <begin position="127"/>
        <end position="137"/>
    </location>
</feature>
<feature type="compositionally biased region" description="Basic and acidic residues" evidence="1">
    <location>
        <begin position="45"/>
        <end position="55"/>
    </location>
</feature>
<dbReference type="Proteomes" id="UP000659654">
    <property type="component" value="Unassembled WGS sequence"/>
</dbReference>
<evidence type="ECO:0000313" key="4">
    <source>
        <dbReference type="Proteomes" id="UP000659654"/>
    </source>
</evidence>
<feature type="region of interest" description="Disordered" evidence="1">
    <location>
        <begin position="276"/>
        <end position="296"/>
    </location>
</feature>
<feature type="compositionally biased region" description="Polar residues" evidence="1">
    <location>
        <begin position="280"/>
        <end position="296"/>
    </location>
</feature>
<keyword evidence="4" id="KW-1185">Reference proteome</keyword>
<accession>A0A1I7SLB0</accession>
<dbReference type="Proteomes" id="UP000095284">
    <property type="component" value="Unplaced"/>
</dbReference>
<dbReference type="Proteomes" id="UP000582659">
    <property type="component" value="Unassembled WGS sequence"/>
</dbReference>
<organism evidence="3 5">
    <name type="scientific">Bursaphelenchus xylophilus</name>
    <name type="common">Pinewood nematode worm</name>
    <name type="synonym">Aphelenchoides xylophilus</name>
    <dbReference type="NCBI Taxonomy" id="6326"/>
    <lineage>
        <taxon>Eukaryota</taxon>
        <taxon>Metazoa</taxon>
        <taxon>Ecdysozoa</taxon>
        <taxon>Nematoda</taxon>
        <taxon>Chromadorea</taxon>
        <taxon>Rhabditida</taxon>
        <taxon>Tylenchina</taxon>
        <taxon>Tylenchomorpha</taxon>
        <taxon>Aphelenchoidea</taxon>
        <taxon>Aphelenchoididae</taxon>
        <taxon>Bursaphelenchus</taxon>
    </lineage>
</organism>
<dbReference type="EMBL" id="CAJFCV020000006">
    <property type="protein sequence ID" value="CAG9129456.1"/>
    <property type="molecule type" value="Genomic_DNA"/>
</dbReference>
<name>A0A1I7SLB0_BURXY</name>
<feature type="compositionally biased region" description="Basic and acidic residues" evidence="1">
    <location>
        <begin position="139"/>
        <end position="152"/>
    </location>
</feature>